<gene>
    <name evidence="9" type="ORF">MNOR_LOCUS38240</name>
</gene>
<dbReference type="PANTHER" id="PTHR23226">
    <property type="entry name" value="ZINC FINGER AND SCAN DOMAIN-CONTAINING"/>
    <property type="match status" value="1"/>
</dbReference>
<sequence length="134" mass="15812">MRRKIEELIKVQSIEIKLKEEIETHEEPIAFTGESYLKHEKLDLVEHLSGDKPHKCRKINKTIFHESDIVLHRSQTGEKPNQCRQYYKFFSNNSSIIENQRKHTGEKSYQCSQCNKAFSKNSNLKSHQRTHTGE</sequence>
<proteinExistence type="predicted"/>
<dbReference type="InterPro" id="IPR036236">
    <property type="entry name" value="Znf_C2H2_sf"/>
</dbReference>
<keyword evidence="4 7" id="KW-0863">Zinc-finger</keyword>
<dbReference type="FunFam" id="3.30.160.60:FF:002343">
    <property type="entry name" value="Zinc finger protein 33A"/>
    <property type="match status" value="1"/>
</dbReference>
<name>A0AAV2SJ63_MEGNR</name>
<evidence type="ECO:0000256" key="2">
    <source>
        <dbReference type="ARBA" id="ARBA00022723"/>
    </source>
</evidence>
<evidence type="ECO:0000256" key="4">
    <source>
        <dbReference type="ARBA" id="ARBA00022771"/>
    </source>
</evidence>
<comment type="subcellular location">
    <subcellularLocation>
        <location evidence="1">Nucleus</location>
    </subcellularLocation>
</comment>
<dbReference type="InterPro" id="IPR013087">
    <property type="entry name" value="Znf_C2H2_type"/>
</dbReference>
<dbReference type="PROSITE" id="PS00028">
    <property type="entry name" value="ZINC_FINGER_C2H2_1"/>
    <property type="match status" value="1"/>
</dbReference>
<dbReference type="Gene3D" id="3.30.160.60">
    <property type="entry name" value="Classic Zinc Finger"/>
    <property type="match status" value="2"/>
</dbReference>
<evidence type="ECO:0000313" key="10">
    <source>
        <dbReference type="Proteomes" id="UP001497623"/>
    </source>
</evidence>
<dbReference type="GO" id="GO:0000978">
    <property type="term" value="F:RNA polymerase II cis-regulatory region sequence-specific DNA binding"/>
    <property type="evidence" value="ECO:0007669"/>
    <property type="project" value="TreeGrafter"/>
</dbReference>
<dbReference type="Pfam" id="PF00096">
    <property type="entry name" value="zf-C2H2"/>
    <property type="match status" value="1"/>
</dbReference>
<keyword evidence="2" id="KW-0479">Metal-binding</keyword>
<dbReference type="Proteomes" id="UP001497623">
    <property type="component" value="Unassembled WGS sequence"/>
</dbReference>
<comment type="caution">
    <text evidence="9">The sequence shown here is derived from an EMBL/GenBank/DDBJ whole genome shotgun (WGS) entry which is preliminary data.</text>
</comment>
<dbReference type="GO" id="GO:0008270">
    <property type="term" value="F:zinc ion binding"/>
    <property type="evidence" value="ECO:0007669"/>
    <property type="project" value="UniProtKB-KW"/>
</dbReference>
<accession>A0AAV2SJ63</accession>
<dbReference type="GO" id="GO:0005634">
    <property type="term" value="C:nucleus"/>
    <property type="evidence" value="ECO:0007669"/>
    <property type="project" value="UniProtKB-SubCell"/>
</dbReference>
<dbReference type="PANTHER" id="PTHR23226:SF416">
    <property type="entry name" value="FI01424P"/>
    <property type="match status" value="1"/>
</dbReference>
<dbReference type="EMBL" id="CAXKWB010084860">
    <property type="protein sequence ID" value="CAL4209469.1"/>
    <property type="molecule type" value="Genomic_DNA"/>
</dbReference>
<dbReference type="GO" id="GO:0000981">
    <property type="term" value="F:DNA-binding transcription factor activity, RNA polymerase II-specific"/>
    <property type="evidence" value="ECO:0007669"/>
    <property type="project" value="TreeGrafter"/>
</dbReference>
<protein>
    <recommendedName>
        <fullName evidence="8">C2H2-type domain-containing protein</fullName>
    </recommendedName>
</protein>
<evidence type="ECO:0000256" key="6">
    <source>
        <dbReference type="ARBA" id="ARBA00023242"/>
    </source>
</evidence>
<feature type="domain" description="C2H2-type" evidence="8">
    <location>
        <begin position="109"/>
        <end position="134"/>
    </location>
</feature>
<evidence type="ECO:0000256" key="3">
    <source>
        <dbReference type="ARBA" id="ARBA00022737"/>
    </source>
</evidence>
<dbReference type="AlphaFoldDB" id="A0AAV2SJ63"/>
<dbReference type="SMART" id="SM00355">
    <property type="entry name" value="ZnF_C2H2"/>
    <property type="match status" value="1"/>
</dbReference>
<evidence type="ECO:0000259" key="8">
    <source>
        <dbReference type="PROSITE" id="PS50157"/>
    </source>
</evidence>
<reference evidence="9 10" key="1">
    <citation type="submission" date="2024-05" db="EMBL/GenBank/DDBJ databases">
        <authorList>
            <person name="Wallberg A."/>
        </authorList>
    </citation>
    <scope>NUCLEOTIDE SEQUENCE [LARGE SCALE GENOMIC DNA]</scope>
</reference>
<evidence type="ECO:0000256" key="1">
    <source>
        <dbReference type="ARBA" id="ARBA00004123"/>
    </source>
</evidence>
<keyword evidence="3" id="KW-0677">Repeat</keyword>
<feature type="non-terminal residue" evidence="9">
    <location>
        <position position="134"/>
    </location>
</feature>
<evidence type="ECO:0000313" key="9">
    <source>
        <dbReference type="EMBL" id="CAL4209469.1"/>
    </source>
</evidence>
<dbReference type="PROSITE" id="PS50157">
    <property type="entry name" value="ZINC_FINGER_C2H2_2"/>
    <property type="match status" value="1"/>
</dbReference>
<evidence type="ECO:0000256" key="5">
    <source>
        <dbReference type="ARBA" id="ARBA00022833"/>
    </source>
</evidence>
<dbReference type="SUPFAM" id="SSF57667">
    <property type="entry name" value="beta-beta-alpha zinc fingers"/>
    <property type="match status" value="1"/>
</dbReference>
<keyword evidence="5" id="KW-0862">Zinc</keyword>
<keyword evidence="6" id="KW-0539">Nucleus</keyword>
<evidence type="ECO:0000256" key="7">
    <source>
        <dbReference type="PROSITE-ProRule" id="PRU00042"/>
    </source>
</evidence>
<keyword evidence="10" id="KW-1185">Reference proteome</keyword>
<organism evidence="9 10">
    <name type="scientific">Meganyctiphanes norvegica</name>
    <name type="common">Northern krill</name>
    <name type="synonym">Thysanopoda norvegica</name>
    <dbReference type="NCBI Taxonomy" id="48144"/>
    <lineage>
        <taxon>Eukaryota</taxon>
        <taxon>Metazoa</taxon>
        <taxon>Ecdysozoa</taxon>
        <taxon>Arthropoda</taxon>
        <taxon>Crustacea</taxon>
        <taxon>Multicrustacea</taxon>
        <taxon>Malacostraca</taxon>
        <taxon>Eumalacostraca</taxon>
        <taxon>Eucarida</taxon>
        <taxon>Euphausiacea</taxon>
        <taxon>Euphausiidae</taxon>
        <taxon>Meganyctiphanes</taxon>
    </lineage>
</organism>